<evidence type="ECO:0000259" key="2">
    <source>
        <dbReference type="Pfam" id="PF00534"/>
    </source>
</evidence>
<dbReference type="PANTHER" id="PTHR46401:SF2">
    <property type="entry name" value="GLYCOSYLTRANSFERASE WBBK-RELATED"/>
    <property type="match status" value="1"/>
</dbReference>
<evidence type="ECO:0000256" key="1">
    <source>
        <dbReference type="ARBA" id="ARBA00022679"/>
    </source>
</evidence>
<name>A0A376BSV1_9NEIS</name>
<dbReference type="SUPFAM" id="SSF53756">
    <property type="entry name" value="UDP-Glycosyltransferase/glycogen phosphorylase"/>
    <property type="match status" value="1"/>
</dbReference>
<dbReference type="GO" id="GO:0009103">
    <property type="term" value="P:lipopolysaccharide biosynthetic process"/>
    <property type="evidence" value="ECO:0007669"/>
    <property type="project" value="TreeGrafter"/>
</dbReference>
<dbReference type="OrthoDB" id="8779556at2"/>
<dbReference type="InterPro" id="IPR001296">
    <property type="entry name" value="Glyco_trans_1"/>
</dbReference>
<dbReference type="PANTHER" id="PTHR46401">
    <property type="entry name" value="GLYCOSYLTRANSFERASE WBBK-RELATED"/>
    <property type="match status" value="1"/>
</dbReference>
<dbReference type="AlphaFoldDB" id="A0A376BSV1"/>
<proteinExistence type="predicted"/>
<sequence length="396" mass="45816">MKILQINSVYKFGSTGRIASDLKTVIEKNCGECAIIYGRGDVIDKANVWKIGSELDFRFHVLFARLTDKAGFYSKEYTKKMIEQIQIYNPDIIHLHNIHGYYVNVEMLFDFLKEYKRAVVWTLHDTWSFTGHCSHYEAVGCEKWKTQCGECPQIREYPKSFVDNSAQNYMRKKKIFIGIDNLTIVTPSFWLQQQIQQSFLQKYECKTIANGIDLQKFSPLIKTKDKNKFIILGVASVWGERKGFNDFIRLSKYIDLSEYQIIMVGVNNQQKQILAKHNIVAIERTNSIEELVQLYSQADIFLNLTYEDTFPTTNLEALACGTPILTYRTGGSPESLNSNCGIIVEKGDLSSVIEHLKQLRKKNFDSQACINQANYFNKFDKFQEYINLYQEILSNS</sequence>
<keyword evidence="4" id="KW-1185">Reference proteome</keyword>
<evidence type="ECO:0000313" key="3">
    <source>
        <dbReference type="EMBL" id="SSY80077.1"/>
    </source>
</evidence>
<reference evidence="3 4" key="1">
    <citation type="submission" date="2018-06" db="EMBL/GenBank/DDBJ databases">
        <authorList>
            <consortium name="Pathogen Informatics"/>
            <person name="Doyle S."/>
        </authorList>
    </citation>
    <scope>NUCLEOTIDE SEQUENCE [LARGE SCALE GENOMIC DNA]</scope>
    <source>
        <strain evidence="3 4">NCTC10283</strain>
    </source>
</reference>
<dbReference type="Pfam" id="PF00534">
    <property type="entry name" value="Glycos_transf_1"/>
    <property type="match status" value="1"/>
</dbReference>
<dbReference type="STRING" id="1120980.GCA_000745955_01965"/>
<organism evidence="3 4">
    <name type="scientific">Alysiella crassa</name>
    <dbReference type="NCBI Taxonomy" id="153491"/>
    <lineage>
        <taxon>Bacteria</taxon>
        <taxon>Pseudomonadati</taxon>
        <taxon>Pseudomonadota</taxon>
        <taxon>Betaproteobacteria</taxon>
        <taxon>Neisseriales</taxon>
        <taxon>Neisseriaceae</taxon>
        <taxon>Alysiella</taxon>
    </lineage>
</organism>
<keyword evidence="1 3" id="KW-0808">Transferase</keyword>
<dbReference type="GO" id="GO:0016757">
    <property type="term" value="F:glycosyltransferase activity"/>
    <property type="evidence" value="ECO:0007669"/>
    <property type="project" value="InterPro"/>
</dbReference>
<dbReference type="Gene3D" id="3.40.50.2000">
    <property type="entry name" value="Glycogen Phosphorylase B"/>
    <property type="match status" value="2"/>
</dbReference>
<dbReference type="EMBL" id="UFSO01000003">
    <property type="protein sequence ID" value="SSY80077.1"/>
    <property type="molecule type" value="Genomic_DNA"/>
</dbReference>
<feature type="domain" description="Glycosyl transferase family 1" evidence="2">
    <location>
        <begin position="223"/>
        <end position="373"/>
    </location>
</feature>
<dbReference type="Proteomes" id="UP000254209">
    <property type="component" value="Unassembled WGS sequence"/>
</dbReference>
<evidence type="ECO:0000313" key="4">
    <source>
        <dbReference type="Proteomes" id="UP000254209"/>
    </source>
</evidence>
<accession>A0A376BSV1</accession>
<dbReference type="RefSeq" id="WP_034294380.1">
    <property type="nucleotide sequence ID" value="NZ_CP091519.2"/>
</dbReference>
<protein>
    <submittedName>
        <fullName evidence="3">Putative glycosyl transferase</fullName>
    </submittedName>
</protein>
<gene>
    <name evidence="3" type="ORF">NCTC10283_01631</name>
</gene>